<accession>A0A3G5A984</accession>
<dbReference type="GO" id="GO:0016787">
    <property type="term" value="F:hydrolase activity"/>
    <property type="evidence" value="ECO:0007669"/>
    <property type="project" value="UniProtKB-KW"/>
</dbReference>
<dbReference type="InterPro" id="IPR000073">
    <property type="entry name" value="AB_hydrolase_1"/>
</dbReference>
<gene>
    <name evidence="2" type="ORF">Hyperionvirus12_15</name>
</gene>
<dbReference type="Gene3D" id="3.40.50.1820">
    <property type="entry name" value="alpha/beta hydrolase"/>
    <property type="match status" value="1"/>
</dbReference>
<keyword evidence="2" id="KW-0378">Hydrolase</keyword>
<sequence length="285" mass="31828">MGGLFSGASKARSCCGMDSIKYFDDRIYPRVFPAPSVNKKKMESLGASDEDKRTTMRMIKSGLSELNISTVAIAPKNNLLDKYVIFSHGNGSDIELNYQWQKYFCDRFGVHIISYDYPSYGFTDGRANESKCVECLSAVVSFVESFVKRENIILMGHSLGTGVVIDYVSQQKWRNPIILVAPYKSIPRVILDSSFADCLIKNYKLGSIYKINQIICPVKIIHGEADTLILVSHGKEIYDKLVDKSLRPVWVKDAGHNDILEMLPERDIMEVLAYGGAAAPITSAM</sequence>
<evidence type="ECO:0000259" key="1">
    <source>
        <dbReference type="Pfam" id="PF12697"/>
    </source>
</evidence>
<dbReference type="EMBL" id="MK072394">
    <property type="protein sequence ID" value="AYV83818.1"/>
    <property type="molecule type" value="Genomic_DNA"/>
</dbReference>
<dbReference type="PANTHER" id="PTHR12277">
    <property type="entry name" value="ALPHA/BETA HYDROLASE DOMAIN-CONTAINING PROTEIN"/>
    <property type="match status" value="1"/>
</dbReference>
<protein>
    <submittedName>
        <fullName evidence="2">Putative alpha/beta hydrolase</fullName>
    </submittedName>
</protein>
<evidence type="ECO:0000313" key="2">
    <source>
        <dbReference type="EMBL" id="AYV83818.1"/>
    </source>
</evidence>
<organism evidence="2">
    <name type="scientific">Hyperionvirus sp</name>
    <dbReference type="NCBI Taxonomy" id="2487770"/>
    <lineage>
        <taxon>Viruses</taxon>
        <taxon>Varidnaviria</taxon>
        <taxon>Bamfordvirae</taxon>
        <taxon>Nucleocytoviricota</taxon>
        <taxon>Megaviricetes</taxon>
        <taxon>Imitervirales</taxon>
        <taxon>Mimiviridae</taxon>
        <taxon>Klosneuvirinae</taxon>
    </lineage>
</organism>
<dbReference type="SUPFAM" id="SSF53474">
    <property type="entry name" value="alpha/beta-Hydrolases"/>
    <property type="match status" value="1"/>
</dbReference>
<dbReference type="Pfam" id="PF12697">
    <property type="entry name" value="Abhydrolase_6"/>
    <property type="match status" value="1"/>
</dbReference>
<reference evidence="2" key="1">
    <citation type="submission" date="2018-10" db="EMBL/GenBank/DDBJ databases">
        <title>Hidden diversity of soil giant viruses.</title>
        <authorList>
            <person name="Schulz F."/>
            <person name="Alteio L."/>
            <person name="Goudeau D."/>
            <person name="Ryan E.M."/>
            <person name="Malmstrom R.R."/>
            <person name="Blanchard J."/>
            <person name="Woyke T."/>
        </authorList>
    </citation>
    <scope>NUCLEOTIDE SEQUENCE</scope>
    <source>
        <strain evidence="2">HYV1</strain>
    </source>
</reference>
<feature type="domain" description="AB hydrolase-1" evidence="1">
    <location>
        <begin position="84"/>
        <end position="182"/>
    </location>
</feature>
<dbReference type="PANTHER" id="PTHR12277:SF81">
    <property type="entry name" value="PROTEIN ABHD13"/>
    <property type="match status" value="1"/>
</dbReference>
<proteinExistence type="predicted"/>
<dbReference type="InterPro" id="IPR029058">
    <property type="entry name" value="AB_hydrolase_fold"/>
</dbReference>
<name>A0A3G5A984_9VIRU</name>